<evidence type="ECO:0000256" key="4">
    <source>
        <dbReference type="ARBA" id="ARBA00023159"/>
    </source>
</evidence>
<dbReference type="PANTHER" id="PTHR30293">
    <property type="entry name" value="TRANSCRIPTIONAL REGULATORY PROTEIN NAC-RELATED"/>
    <property type="match status" value="1"/>
</dbReference>
<dbReference type="PRINTS" id="PR00039">
    <property type="entry name" value="HTHLYSR"/>
</dbReference>
<dbReference type="Proteomes" id="UP000267035">
    <property type="component" value="Unassembled WGS sequence"/>
</dbReference>
<dbReference type="GO" id="GO:2000142">
    <property type="term" value="P:regulation of DNA-templated transcription initiation"/>
    <property type="evidence" value="ECO:0007669"/>
    <property type="project" value="TreeGrafter"/>
</dbReference>
<evidence type="ECO:0000256" key="1">
    <source>
        <dbReference type="ARBA" id="ARBA00009437"/>
    </source>
</evidence>
<name>A0A3M6Q225_9BURK</name>
<comment type="caution">
    <text evidence="7">The sequence shown here is derived from an EMBL/GenBank/DDBJ whole genome shotgun (WGS) entry which is preliminary data.</text>
</comment>
<dbReference type="Gene3D" id="3.40.190.10">
    <property type="entry name" value="Periplasmic binding protein-like II"/>
    <property type="match status" value="2"/>
</dbReference>
<dbReference type="Gene3D" id="1.10.10.10">
    <property type="entry name" value="Winged helix-like DNA-binding domain superfamily/Winged helix DNA-binding domain"/>
    <property type="match status" value="1"/>
</dbReference>
<dbReference type="FunFam" id="1.10.10.10:FF:000001">
    <property type="entry name" value="LysR family transcriptional regulator"/>
    <property type="match status" value="1"/>
</dbReference>
<gene>
    <name evidence="7" type="ORF">EBQ25_10425</name>
</gene>
<dbReference type="AlphaFoldDB" id="A0A3M6Q225"/>
<comment type="similarity">
    <text evidence="1">Belongs to the LysR transcriptional regulatory family.</text>
</comment>
<dbReference type="GO" id="GO:0003700">
    <property type="term" value="F:DNA-binding transcription factor activity"/>
    <property type="evidence" value="ECO:0007669"/>
    <property type="project" value="InterPro"/>
</dbReference>
<dbReference type="SUPFAM" id="SSF46785">
    <property type="entry name" value="Winged helix' DNA-binding domain"/>
    <property type="match status" value="1"/>
</dbReference>
<keyword evidence="2" id="KW-0805">Transcription regulation</keyword>
<dbReference type="Pfam" id="PF03466">
    <property type="entry name" value="LysR_substrate"/>
    <property type="match status" value="1"/>
</dbReference>
<evidence type="ECO:0000259" key="6">
    <source>
        <dbReference type="PROSITE" id="PS50931"/>
    </source>
</evidence>
<dbReference type="GO" id="GO:0003677">
    <property type="term" value="F:DNA binding"/>
    <property type="evidence" value="ECO:0007669"/>
    <property type="project" value="UniProtKB-KW"/>
</dbReference>
<dbReference type="InterPro" id="IPR000847">
    <property type="entry name" value="LysR_HTH_N"/>
</dbReference>
<dbReference type="PROSITE" id="PS50931">
    <property type="entry name" value="HTH_LYSR"/>
    <property type="match status" value="1"/>
</dbReference>
<dbReference type="InterPro" id="IPR036388">
    <property type="entry name" value="WH-like_DNA-bd_sf"/>
</dbReference>
<evidence type="ECO:0000313" key="8">
    <source>
        <dbReference type="Proteomes" id="UP000267035"/>
    </source>
</evidence>
<dbReference type="SUPFAM" id="SSF53850">
    <property type="entry name" value="Periplasmic binding protein-like II"/>
    <property type="match status" value="1"/>
</dbReference>
<dbReference type="InterPro" id="IPR036390">
    <property type="entry name" value="WH_DNA-bd_sf"/>
</dbReference>
<keyword evidence="5" id="KW-0804">Transcription</keyword>
<evidence type="ECO:0000256" key="5">
    <source>
        <dbReference type="ARBA" id="ARBA00023163"/>
    </source>
</evidence>
<feature type="domain" description="HTH lysR-type" evidence="6">
    <location>
        <begin position="1"/>
        <end position="58"/>
    </location>
</feature>
<dbReference type="InterPro" id="IPR005119">
    <property type="entry name" value="LysR_subst-bd"/>
</dbReference>
<keyword evidence="8" id="KW-1185">Reference proteome</keyword>
<accession>A0A3M6Q225</accession>
<proteinExistence type="inferred from homology"/>
<sequence>MNLKQIEIFVTVAELGSFSKAAQVLGTAQPALSRQVRQLEVALHEHLFARNGRGVELTEAGQRMLLHGRTILQTVANARADFGAHRQEPVGRATIGLPPSIARRITVPLIQRFKSHLPKARLEVVEGLSSHMTGWLIDGQMDMALLYNPQPHLSLSITPLARERLCLIGRQDSLPPGPVAFGDLPRYPLVMAQKGQIFRSLMEAQALLHGTPLNVAWEVASLPVIFDLLKAGHGFAVLTETALDSHQEHGDSTLDARLIHTPEIPCTLCLAQRAHYRESLLIQRTKAELVALVERVMGRA</sequence>
<evidence type="ECO:0000313" key="7">
    <source>
        <dbReference type="EMBL" id="RMW97026.1"/>
    </source>
</evidence>
<evidence type="ECO:0000256" key="3">
    <source>
        <dbReference type="ARBA" id="ARBA00023125"/>
    </source>
</evidence>
<protein>
    <submittedName>
        <fullName evidence="7">LysR family transcriptional regulator</fullName>
    </submittedName>
</protein>
<evidence type="ECO:0000256" key="2">
    <source>
        <dbReference type="ARBA" id="ARBA00023015"/>
    </source>
</evidence>
<organism evidence="7 8">
    <name type="scientific">Allofranklinella schreckenbergeri</name>
    <dbReference type="NCBI Taxonomy" id="1076744"/>
    <lineage>
        <taxon>Bacteria</taxon>
        <taxon>Pseudomonadati</taxon>
        <taxon>Pseudomonadota</taxon>
        <taxon>Betaproteobacteria</taxon>
        <taxon>Burkholderiales</taxon>
        <taxon>Comamonadaceae</taxon>
        <taxon>Allofranklinella</taxon>
    </lineage>
</organism>
<keyword evidence="4" id="KW-0010">Activator</keyword>
<keyword evidence="3" id="KW-0238">DNA-binding</keyword>
<dbReference type="EMBL" id="RDQL01000016">
    <property type="protein sequence ID" value="RMW97026.1"/>
    <property type="molecule type" value="Genomic_DNA"/>
</dbReference>
<dbReference type="PANTHER" id="PTHR30293:SF0">
    <property type="entry name" value="NITROGEN ASSIMILATION REGULATORY PROTEIN NAC"/>
    <property type="match status" value="1"/>
</dbReference>
<dbReference type="RefSeq" id="WP_122254468.1">
    <property type="nucleotide sequence ID" value="NZ_RDQL01000016.1"/>
</dbReference>
<reference evidence="7 8" key="1">
    <citation type="submission" date="2018-10" db="EMBL/GenBank/DDBJ databases">
        <title>Comamonadaceae CDC group NO-1 genome sequencing and assembly.</title>
        <authorList>
            <person name="Bernier A.-M."/>
            <person name="Bernard K."/>
        </authorList>
    </citation>
    <scope>NUCLEOTIDE SEQUENCE [LARGE SCALE GENOMIC DNA]</scope>
    <source>
        <strain evidence="7 8">NML161473</strain>
    </source>
</reference>
<dbReference type="Pfam" id="PF00126">
    <property type="entry name" value="HTH_1"/>
    <property type="match status" value="1"/>
</dbReference>